<gene>
    <name evidence="2" type="ORF">PS273GM_00995</name>
</gene>
<reference evidence="2 3" key="1">
    <citation type="submission" date="2016-05" db="EMBL/GenBank/DDBJ databases">
        <title>Genome sequence of Pseudomonas stutzeri 273 and identification of the exopolysaccharide biosynthesis locus.</title>
        <authorList>
            <person name="Wu S."/>
            <person name="Sun C."/>
        </authorList>
    </citation>
    <scope>NUCLEOTIDE SEQUENCE [LARGE SCALE GENOMIC DNA]</scope>
    <source>
        <strain evidence="2 3">273</strain>
    </source>
</reference>
<evidence type="ECO:0000313" key="3">
    <source>
        <dbReference type="Proteomes" id="UP000077787"/>
    </source>
</evidence>
<evidence type="ECO:0000256" key="1">
    <source>
        <dbReference type="SAM" id="MobiDB-lite"/>
    </source>
</evidence>
<feature type="compositionally biased region" description="Basic and acidic residues" evidence="1">
    <location>
        <begin position="27"/>
        <end position="38"/>
    </location>
</feature>
<feature type="region of interest" description="Disordered" evidence="1">
    <location>
        <begin position="1"/>
        <end position="65"/>
    </location>
</feature>
<protein>
    <submittedName>
        <fullName evidence="2">Uncharacterized protein</fullName>
    </submittedName>
</protein>
<dbReference type="Proteomes" id="UP000077787">
    <property type="component" value="Chromosome"/>
</dbReference>
<sequence length="65" mass="7026">MVRPAGAAEDTARRALMADGRALQSRQGEEIRERRIDRQCSGMATPRASSARMRHSNRAGASADG</sequence>
<evidence type="ECO:0000313" key="2">
    <source>
        <dbReference type="EMBL" id="ANF23818.1"/>
    </source>
</evidence>
<dbReference type="AlphaFoldDB" id="A0A172WK35"/>
<organism evidence="2 3">
    <name type="scientific">Stutzerimonas stutzeri</name>
    <name type="common">Pseudomonas stutzeri</name>
    <dbReference type="NCBI Taxonomy" id="316"/>
    <lineage>
        <taxon>Bacteria</taxon>
        <taxon>Pseudomonadati</taxon>
        <taxon>Pseudomonadota</taxon>
        <taxon>Gammaproteobacteria</taxon>
        <taxon>Pseudomonadales</taxon>
        <taxon>Pseudomonadaceae</taxon>
        <taxon>Stutzerimonas</taxon>
    </lineage>
</organism>
<dbReference type="EMBL" id="CP015641">
    <property type="protein sequence ID" value="ANF23818.1"/>
    <property type="molecule type" value="Genomic_DNA"/>
</dbReference>
<name>A0A172WK35_STUST</name>
<proteinExistence type="predicted"/>
<accession>A0A172WK35</accession>